<reference evidence="1" key="1">
    <citation type="submission" date="2022-04" db="EMBL/GenBank/DDBJ databases">
        <authorList>
            <person name="Ren T."/>
        </authorList>
    </citation>
    <scope>NUCLEOTIDE SEQUENCE</scope>
    <source>
        <strain evidence="1">F63249</strain>
    </source>
</reference>
<name>A0ABT0HDE5_9FLAO</name>
<organism evidence="1 2">
    <name type="scientific">Psychroserpens algicola</name>
    <dbReference type="NCBI Taxonomy" id="1719034"/>
    <lineage>
        <taxon>Bacteria</taxon>
        <taxon>Pseudomonadati</taxon>
        <taxon>Bacteroidota</taxon>
        <taxon>Flavobacteriia</taxon>
        <taxon>Flavobacteriales</taxon>
        <taxon>Flavobacteriaceae</taxon>
        <taxon>Psychroserpens</taxon>
    </lineage>
</organism>
<dbReference type="RefSeq" id="WP_248414099.1">
    <property type="nucleotide sequence ID" value="NZ_JALPQF010000124.1"/>
</dbReference>
<protein>
    <submittedName>
        <fullName evidence="1">Uncharacterized protein</fullName>
    </submittedName>
</protein>
<dbReference type="Proteomes" id="UP001203687">
    <property type="component" value="Unassembled WGS sequence"/>
</dbReference>
<feature type="non-terminal residue" evidence="1">
    <location>
        <position position="1"/>
    </location>
</feature>
<keyword evidence="2" id="KW-1185">Reference proteome</keyword>
<proteinExistence type="predicted"/>
<accession>A0ABT0HDE5</accession>
<feature type="non-terminal residue" evidence="1">
    <location>
        <position position="107"/>
    </location>
</feature>
<evidence type="ECO:0000313" key="1">
    <source>
        <dbReference type="EMBL" id="MCK8482399.1"/>
    </source>
</evidence>
<gene>
    <name evidence="1" type="ORF">MUY34_17370</name>
</gene>
<comment type="caution">
    <text evidence="1">The sequence shown here is derived from an EMBL/GenBank/DDBJ whole genome shotgun (WGS) entry which is preliminary data.</text>
</comment>
<sequence>LEDASDEILNGQTGISLTYYETQADADNGTNSITSPYTNIVNPQTIFVRATNDVTGCFVSTTATILLRVNPIPSPTAPMDLEECDDDNDGFASFDLEERTLEIIGGE</sequence>
<evidence type="ECO:0000313" key="2">
    <source>
        <dbReference type="Proteomes" id="UP001203687"/>
    </source>
</evidence>
<dbReference type="EMBL" id="JALPQF010000124">
    <property type="protein sequence ID" value="MCK8482399.1"/>
    <property type="molecule type" value="Genomic_DNA"/>
</dbReference>